<dbReference type="Proteomes" id="UP000194267">
    <property type="component" value="Unassembled WGS sequence"/>
</dbReference>
<sequence length="85" mass="9736">MRAVAQLPPDRRPPVHTRAFGKASAVLGEPDLVVDVRPVWETKLAAIRAHRSQSALVLADDDPEAQERLRRDRTQEAYYVWKFED</sequence>
<accession>A0A1Y2T508</accession>
<name>A0A1Y2T508_SYMTR</name>
<dbReference type="EMBL" id="LWLV01001147">
    <property type="protein sequence ID" value="OTA40814.1"/>
    <property type="molecule type" value="Genomic_DNA"/>
</dbReference>
<evidence type="ECO:0000313" key="2">
    <source>
        <dbReference type="Proteomes" id="UP000194267"/>
    </source>
</evidence>
<dbReference type="AlphaFoldDB" id="A0A1Y2T508"/>
<reference evidence="2" key="1">
    <citation type="submission" date="2016-04" db="EMBL/GenBank/DDBJ databases">
        <authorList>
            <person name="Antunes L.P."/>
            <person name="Martins L.F."/>
            <person name="Pereira R.V."/>
            <person name="Thomas A.M."/>
            <person name="Barbosa D."/>
            <person name="Nascimento L."/>
            <person name="Silva G.M."/>
            <person name="Condomitti G.W."/>
            <person name="Digiampietri L.A."/>
            <person name="Lombardi K.C."/>
            <person name="Ramos P.L."/>
            <person name="Quaggio R.B."/>
            <person name="Oliveira J.C."/>
            <person name="Pascon R.C."/>
            <person name="Cruz J.B."/>
            <person name="Silva A.M."/>
            <person name="Setubal J.C."/>
        </authorList>
    </citation>
    <scope>NUCLEOTIDE SEQUENCE [LARGE SCALE GENOMIC DNA]</scope>
</reference>
<organism evidence="1 2">
    <name type="scientific">Symbiobacterium thermophilum</name>
    <dbReference type="NCBI Taxonomy" id="2734"/>
    <lineage>
        <taxon>Bacteria</taxon>
        <taxon>Bacillati</taxon>
        <taxon>Bacillota</taxon>
        <taxon>Clostridia</taxon>
        <taxon>Eubacteriales</taxon>
        <taxon>Symbiobacteriaceae</taxon>
        <taxon>Symbiobacterium</taxon>
    </lineage>
</organism>
<dbReference type="SUPFAM" id="SSF102588">
    <property type="entry name" value="LmbE-like"/>
    <property type="match status" value="1"/>
</dbReference>
<gene>
    <name evidence="1" type="ORF">A6D92_12965</name>
</gene>
<protein>
    <submittedName>
        <fullName evidence="1">Uncharacterized protein</fullName>
    </submittedName>
</protein>
<evidence type="ECO:0000313" key="1">
    <source>
        <dbReference type="EMBL" id="OTA40814.1"/>
    </source>
</evidence>
<proteinExistence type="predicted"/>
<comment type="caution">
    <text evidence="1">The sequence shown here is derived from an EMBL/GenBank/DDBJ whole genome shotgun (WGS) entry which is preliminary data.</text>
</comment>
<dbReference type="InterPro" id="IPR024078">
    <property type="entry name" value="LmbE-like_dom_sf"/>
</dbReference>
<dbReference type="Gene3D" id="3.40.50.10320">
    <property type="entry name" value="LmbE-like"/>
    <property type="match status" value="1"/>
</dbReference>